<feature type="transmembrane region" description="Helical" evidence="1">
    <location>
        <begin position="6"/>
        <end position="31"/>
    </location>
</feature>
<evidence type="ECO:0000256" key="1">
    <source>
        <dbReference type="SAM" id="Phobius"/>
    </source>
</evidence>
<accession>A0A0E9PSG8</accession>
<reference evidence="2" key="2">
    <citation type="journal article" date="2015" name="Fish Shellfish Immunol.">
        <title>Early steps in the European eel (Anguilla anguilla)-Vibrio vulnificus interaction in the gills: Role of the RtxA13 toxin.</title>
        <authorList>
            <person name="Callol A."/>
            <person name="Pajuelo D."/>
            <person name="Ebbesson L."/>
            <person name="Teles M."/>
            <person name="MacKenzie S."/>
            <person name="Amaro C."/>
        </authorList>
    </citation>
    <scope>NUCLEOTIDE SEQUENCE</scope>
</reference>
<reference evidence="2" key="1">
    <citation type="submission" date="2014-11" db="EMBL/GenBank/DDBJ databases">
        <authorList>
            <person name="Amaro Gonzalez C."/>
        </authorList>
    </citation>
    <scope>NUCLEOTIDE SEQUENCE</scope>
</reference>
<keyword evidence="1" id="KW-1133">Transmembrane helix</keyword>
<name>A0A0E9PSG8_ANGAN</name>
<sequence>MTNIRLVYLVGLFVYYCESACSLGFIANLAITLPTE</sequence>
<keyword evidence="1" id="KW-0812">Transmembrane</keyword>
<proteinExistence type="predicted"/>
<dbReference type="AlphaFoldDB" id="A0A0E9PSG8"/>
<dbReference type="EMBL" id="GBXM01101542">
    <property type="protein sequence ID" value="JAH07035.1"/>
    <property type="molecule type" value="Transcribed_RNA"/>
</dbReference>
<keyword evidence="1" id="KW-0472">Membrane</keyword>
<organism evidence="2">
    <name type="scientific">Anguilla anguilla</name>
    <name type="common">European freshwater eel</name>
    <name type="synonym">Muraena anguilla</name>
    <dbReference type="NCBI Taxonomy" id="7936"/>
    <lineage>
        <taxon>Eukaryota</taxon>
        <taxon>Metazoa</taxon>
        <taxon>Chordata</taxon>
        <taxon>Craniata</taxon>
        <taxon>Vertebrata</taxon>
        <taxon>Euteleostomi</taxon>
        <taxon>Actinopterygii</taxon>
        <taxon>Neopterygii</taxon>
        <taxon>Teleostei</taxon>
        <taxon>Anguilliformes</taxon>
        <taxon>Anguillidae</taxon>
        <taxon>Anguilla</taxon>
    </lineage>
</organism>
<evidence type="ECO:0000313" key="2">
    <source>
        <dbReference type="EMBL" id="JAH07035.1"/>
    </source>
</evidence>
<protein>
    <submittedName>
        <fullName evidence="2">Uncharacterized protein</fullName>
    </submittedName>
</protein>